<dbReference type="Proteomes" id="UP000054560">
    <property type="component" value="Unassembled WGS sequence"/>
</dbReference>
<reference evidence="1 2" key="1">
    <citation type="submission" date="2011-02" db="EMBL/GenBank/DDBJ databases">
        <title>The Genome Sequence of Sphaeroforma arctica JP610.</title>
        <authorList>
            <consortium name="The Broad Institute Genome Sequencing Platform"/>
            <person name="Russ C."/>
            <person name="Cuomo C."/>
            <person name="Young S.K."/>
            <person name="Zeng Q."/>
            <person name="Gargeya S."/>
            <person name="Alvarado L."/>
            <person name="Berlin A."/>
            <person name="Chapman S.B."/>
            <person name="Chen Z."/>
            <person name="Freedman E."/>
            <person name="Gellesch M."/>
            <person name="Goldberg J."/>
            <person name="Griggs A."/>
            <person name="Gujja S."/>
            <person name="Heilman E."/>
            <person name="Heiman D."/>
            <person name="Howarth C."/>
            <person name="Mehta T."/>
            <person name="Neiman D."/>
            <person name="Pearson M."/>
            <person name="Roberts A."/>
            <person name="Saif S."/>
            <person name="Shea T."/>
            <person name="Shenoy N."/>
            <person name="Sisk P."/>
            <person name="Stolte C."/>
            <person name="Sykes S."/>
            <person name="White J."/>
            <person name="Yandava C."/>
            <person name="Burger G."/>
            <person name="Gray M.W."/>
            <person name="Holland P.W.H."/>
            <person name="King N."/>
            <person name="Lang F.B.F."/>
            <person name="Roger A.J."/>
            <person name="Ruiz-Trillo I."/>
            <person name="Haas B."/>
            <person name="Nusbaum C."/>
            <person name="Birren B."/>
        </authorList>
    </citation>
    <scope>NUCLEOTIDE SEQUENCE [LARGE SCALE GENOMIC DNA]</scope>
    <source>
        <strain evidence="1 2">JP610</strain>
    </source>
</reference>
<dbReference type="RefSeq" id="XP_014150046.1">
    <property type="nucleotide sequence ID" value="XM_014294571.1"/>
</dbReference>
<dbReference type="EMBL" id="KQ243236">
    <property type="protein sequence ID" value="KNC76144.1"/>
    <property type="molecule type" value="Genomic_DNA"/>
</dbReference>
<dbReference type="AlphaFoldDB" id="A0A0L0FH92"/>
<gene>
    <name evidence="1" type="ORF">SARC_11346</name>
</gene>
<evidence type="ECO:0000313" key="1">
    <source>
        <dbReference type="EMBL" id="KNC76144.1"/>
    </source>
</evidence>
<dbReference type="GeneID" id="25911850"/>
<evidence type="ECO:0000313" key="2">
    <source>
        <dbReference type="Proteomes" id="UP000054560"/>
    </source>
</evidence>
<keyword evidence="2" id="KW-1185">Reference proteome</keyword>
<sequence length="234" mass="26575">MLRTEFWDRLGSRSPPPILLSLGYELTPFFASTRSQRARTPLPEFDIEAEPLAKAQNDAVQLHNEVRRDESGLAKIVQRRRAVPYSVSHHPNTDAPIQNCRHSKQAAVSRVFTEPKTLQQLEDLQLRCMEKSVPPKAALESIWLWHDGYCHLLADLLRVLAQEKGGWNIPARVLKPILEFVVDKGIPIISKQFQDYCAERVTTIHCVTIEEHNGGNGRVEALNKTFSPGLRALW</sequence>
<organism evidence="1 2">
    <name type="scientific">Sphaeroforma arctica JP610</name>
    <dbReference type="NCBI Taxonomy" id="667725"/>
    <lineage>
        <taxon>Eukaryota</taxon>
        <taxon>Ichthyosporea</taxon>
        <taxon>Ichthyophonida</taxon>
        <taxon>Sphaeroforma</taxon>
    </lineage>
</organism>
<proteinExistence type="predicted"/>
<protein>
    <submittedName>
        <fullName evidence="1">Uncharacterized protein</fullName>
    </submittedName>
</protein>
<accession>A0A0L0FH92</accession>
<name>A0A0L0FH92_9EUKA</name>